<evidence type="ECO:0000256" key="4">
    <source>
        <dbReference type="ARBA" id="ARBA00023163"/>
    </source>
</evidence>
<dbReference type="PROSITE" id="PS50888">
    <property type="entry name" value="BHLH"/>
    <property type="match status" value="1"/>
</dbReference>
<feature type="compositionally biased region" description="Basic and acidic residues" evidence="6">
    <location>
        <begin position="318"/>
        <end position="330"/>
    </location>
</feature>
<accession>A0A9P6FSA2</accession>
<dbReference type="InterPro" id="IPR011598">
    <property type="entry name" value="bHLH_dom"/>
</dbReference>
<dbReference type="InterPro" id="IPR052207">
    <property type="entry name" value="Max-like/E-box_TFs"/>
</dbReference>
<gene>
    <name evidence="8" type="ORF">BGW38_002795</name>
</gene>
<feature type="compositionally biased region" description="Low complexity" evidence="6">
    <location>
        <begin position="44"/>
        <end position="58"/>
    </location>
</feature>
<dbReference type="GO" id="GO:0000978">
    <property type="term" value="F:RNA polymerase II cis-regulatory region sequence-specific DNA binding"/>
    <property type="evidence" value="ECO:0007669"/>
    <property type="project" value="TreeGrafter"/>
</dbReference>
<keyword evidence="4" id="KW-0804">Transcription</keyword>
<dbReference type="PANTHER" id="PTHR15741">
    <property type="entry name" value="BASIC HELIX-LOOP-HELIX ZIP TRANSCRIPTION FACTOR"/>
    <property type="match status" value="1"/>
</dbReference>
<keyword evidence="2" id="KW-0805">Transcription regulation</keyword>
<evidence type="ECO:0000259" key="7">
    <source>
        <dbReference type="PROSITE" id="PS50888"/>
    </source>
</evidence>
<feature type="compositionally biased region" description="Low complexity" evidence="6">
    <location>
        <begin position="67"/>
        <end position="88"/>
    </location>
</feature>
<dbReference type="GO" id="GO:0005634">
    <property type="term" value="C:nucleus"/>
    <property type="evidence" value="ECO:0007669"/>
    <property type="project" value="UniProtKB-SubCell"/>
</dbReference>
<dbReference type="Pfam" id="PF00010">
    <property type="entry name" value="HLH"/>
    <property type="match status" value="1"/>
</dbReference>
<dbReference type="InterPro" id="IPR036638">
    <property type="entry name" value="HLH_DNA-bd_sf"/>
</dbReference>
<keyword evidence="3" id="KW-0238">DNA-binding</keyword>
<proteinExistence type="predicted"/>
<dbReference type="AlphaFoldDB" id="A0A9P6FSA2"/>
<feature type="domain" description="BHLH" evidence="7">
    <location>
        <begin position="375"/>
        <end position="423"/>
    </location>
</feature>
<comment type="subcellular location">
    <subcellularLocation>
        <location evidence="1">Nucleus</location>
    </subcellularLocation>
</comment>
<feature type="region of interest" description="Disordered" evidence="6">
    <location>
        <begin position="1"/>
        <end position="88"/>
    </location>
</feature>
<feature type="compositionally biased region" description="Polar residues" evidence="6">
    <location>
        <begin position="212"/>
        <end position="228"/>
    </location>
</feature>
<name>A0A9P6FSA2_9FUNG</name>
<evidence type="ECO:0000256" key="1">
    <source>
        <dbReference type="ARBA" id="ARBA00004123"/>
    </source>
</evidence>
<evidence type="ECO:0000256" key="3">
    <source>
        <dbReference type="ARBA" id="ARBA00023125"/>
    </source>
</evidence>
<keyword evidence="9" id="KW-1185">Reference proteome</keyword>
<dbReference type="GO" id="GO:0046983">
    <property type="term" value="F:protein dimerization activity"/>
    <property type="evidence" value="ECO:0007669"/>
    <property type="project" value="InterPro"/>
</dbReference>
<dbReference type="GO" id="GO:0000981">
    <property type="term" value="F:DNA-binding transcription factor activity, RNA polymerase II-specific"/>
    <property type="evidence" value="ECO:0007669"/>
    <property type="project" value="TreeGrafter"/>
</dbReference>
<feature type="region of interest" description="Disordered" evidence="6">
    <location>
        <begin position="158"/>
        <end position="369"/>
    </location>
</feature>
<dbReference type="OrthoDB" id="5778525at2759"/>
<dbReference type="PANTHER" id="PTHR15741:SF27">
    <property type="entry name" value="TRANSCRIPTION FACTOR AP-4"/>
    <property type="match status" value="1"/>
</dbReference>
<evidence type="ECO:0000256" key="2">
    <source>
        <dbReference type="ARBA" id="ARBA00023015"/>
    </source>
</evidence>
<dbReference type="SUPFAM" id="SSF47459">
    <property type="entry name" value="HLH, helix-loop-helix DNA-binding domain"/>
    <property type="match status" value="1"/>
</dbReference>
<feature type="compositionally biased region" description="Polar residues" evidence="6">
    <location>
        <begin position="331"/>
        <end position="346"/>
    </location>
</feature>
<dbReference type="Proteomes" id="UP000780801">
    <property type="component" value="Unassembled WGS sequence"/>
</dbReference>
<evidence type="ECO:0000256" key="6">
    <source>
        <dbReference type="SAM" id="MobiDB-lite"/>
    </source>
</evidence>
<sequence>MAFPSMLSDHEQRAFSDFVSQLAHEDSDAPIRRSGPPPTPPQPMQQHQHILLPPLQHPNTFSPPQNGLLSPPLSASSPGSGGVLASASTTLPTDSKFVFAQQQQRDWIQQISTNPLLAPGGVIDPHTMSQAFLQNPELMAQASAISQAMVLAQQEQMRQNIQQQQQHDQQQSSFALQPPFPPTSYSQPRPFGSHSSSQEHSQSRPYFDRDSSSPTNEVVVPSQATPTMSMGKRKSNGSMQIESSHHGSDSMTTPPLLPSSTSDYSYRSGRNWFESEPPAMKPVRRKESSATSASGDSPYRSSRDMYDDSAMADQDYSEESRHNERDESPSKKQILSTDSSDPTAGSGSPVRSAPQAVKAQSRPRKAPHELLTEAEKKANHIASEQKRRQNIRIGFDSLVEIVPTLSECHRSEALILQKYRAVA</sequence>
<feature type="compositionally biased region" description="Low complexity" evidence="6">
    <location>
        <begin position="158"/>
        <end position="171"/>
    </location>
</feature>
<evidence type="ECO:0000313" key="9">
    <source>
        <dbReference type="Proteomes" id="UP000780801"/>
    </source>
</evidence>
<dbReference type="Gene3D" id="4.10.280.10">
    <property type="entry name" value="Helix-loop-helix DNA-binding domain"/>
    <property type="match status" value="1"/>
</dbReference>
<feature type="compositionally biased region" description="Polar residues" evidence="6">
    <location>
        <begin position="249"/>
        <end position="265"/>
    </location>
</feature>
<dbReference type="EMBL" id="JAABOA010002005">
    <property type="protein sequence ID" value="KAF9580532.1"/>
    <property type="molecule type" value="Genomic_DNA"/>
</dbReference>
<reference evidence="8" key="1">
    <citation type="journal article" date="2020" name="Fungal Divers.">
        <title>Resolving the Mortierellaceae phylogeny through synthesis of multi-gene phylogenetics and phylogenomics.</title>
        <authorList>
            <person name="Vandepol N."/>
            <person name="Liber J."/>
            <person name="Desiro A."/>
            <person name="Na H."/>
            <person name="Kennedy M."/>
            <person name="Barry K."/>
            <person name="Grigoriev I.V."/>
            <person name="Miller A.N."/>
            <person name="O'Donnell K."/>
            <person name="Stajich J.E."/>
            <person name="Bonito G."/>
        </authorList>
    </citation>
    <scope>NUCLEOTIDE SEQUENCE</scope>
    <source>
        <strain evidence="8">KOD1015</strain>
    </source>
</reference>
<protein>
    <recommendedName>
        <fullName evidence="7">BHLH domain-containing protein</fullName>
    </recommendedName>
</protein>
<organism evidence="8 9">
    <name type="scientific">Lunasporangiospora selenospora</name>
    <dbReference type="NCBI Taxonomy" id="979761"/>
    <lineage>
        <taxon>Eukaryota</taxon>
        <taxon>Fungi</taxon>
        <taxon>Fungi incertae sedis</taxon>
        <taxon>Mucoromycota</taxon>
        <taxon>Mortierellomycotina</taxon>
        <taxon>Mortierellomycetes</taxon>
        <taxon>Mortierellales</taxon>
        <taxon>Mortierellaceae</taxon>
        <taxon>Lunasporangiospora</taxon>
    </lineage>
</organism>
<evidence type="ECO:0000256" key="5">
    <source>
        <dbReference type="ARBA" id="ARBA00023242"/>
    </source>
</evidence>
<comment type="caution">
    <text evidence="8">The sequence shown here is derived from an EMBL/GenBank/DDBJ whole genome shotgun (WGS) entry which is preliminary data.</text>
</comment>
<keyword evidence="5" id="KW-0539">Nucleus</keyword>
<evidence type="ECO:0000313" key="8">
    <source>
        <dbReference type="EMBL" id="KAF9580532.1"/>
    </source>
</evidence>